<organism evidence="3 4">
    <name type="scientific">Dovyalis caffra</name>
    <dbReference type="NCBI Taxonomy" id="77055"/>
    <lineage>
        <taxon>Eukaryota</taxon>
        <taxon>Viridiplantae</taxon>
        <taxon>Streptophyta</taxon>
        <taxon>Embryophyta</taxon>
        <taxon>Tracheophyta</taxon>
        <taxon>Spermatophyta</taxon>
        <taxon>Magnoliopsida</taxon>
        <taxon>eudicotyledons</taxon>
        <taxon>Gunneridae</taxon>
        <taxon>Pentapetalae</taxon>
        <taxon>rosids</taxon>
        <taxon>fabids</taxon>
        <taxon>Malpighiales</taxon>
        <taxon>Salicaceae</taxon>
        <taxon>Flacourtieae</taxon>
        <taxon>Dovyalis</taxon>
    </lineage>
</organism>
<accession>A0AAV1RYN0</accession>
<keyword evidence="4" id="KW-1185">Reference proteome</keyword>
<name>A0AAV1RYN0_9ROSI</name>
<dbReference type="Pfam" id="PF04845">
    <property type="entry name" value="PurA"/>
    <property type="match status" value="2"/>
</dbReference>
<dbReference type="PANTHER" id="PTHR12611">
    <property type="entry name" value="PUR-TRANSCRIPTIONAL ACTIVATOR"/>
    <property type="match status" value="1"/>
</dbReference>
<dbReference type="AlphaFoldDB" id="A0AAV1RYN0"/>
<dbReference type="Gene3D" id="3.10.450.700">
    <property type="match status" value="3"/>
</dbReference>
<dbReference type="Proteomes" id="UP001314170">
    <property type="component" value="Unassembled WGS sequence"/>
</dbReference>
<sequence>MEKNNLETDALLVCKKIEIEHKSFCFELKENSEIQYLQISQKGGFSILLPPSGISCFLEALDCCSSSSSEHQEEGFDKGKEFKINDKVFCFNVEQNKSGRFLKVSGASTSTNCRNIIIPCGKNENKGLQLFRRTLEEIGTTARVLFPPLQRQQIYIPSEQSIELADAKTDFIMSHNAQSSSAPQSKVEPARYENNGCCDSKMMRVGQKHFCFDLGNNKRGHFLKISEGRGTRQSSVIIPLSRLKQFNEMVGHFLEITNDSYSREGHLTGKNIKKWSGPQISETRVLNAEDE</sequence>
<dbReference type="GO" id="GO:0005634">
    <property type="term" value="C:nucleus"/>
    <property type="evidence" value="ECO:0007669"/>
    <property type="project" value="TreeGrafter"/>
</dbReference>
<dbReference type="PANTHER" id="PTHR12611:SF0">
    <property type="entry name" value="PURINE-RICH BINDING PROTEIN-ALPHA, ISOFORM B"/>
    <property type="match status" value="1"/>
</dbReference>
<evidence type="ECO:0000313" key="4">
    <source>
        <dbReference type="Proteomes" id="UP001314170"/>
    </source>
</evidence>
<dbReference type="SMART" id="SM00712">
    <property type="entry name" value="PUR"/>
    <property type="match status" value="3"/>
</dbReference>
<protein>
    <submittedName>
        <fullName evidence="3">Uncharacterized protein</fullName>
    </submittedName>
</protein>
<dbReference type="GO" id="GO:0000981">
    <property type="term" value="F:DNA-binding transcription factor activity, RNA polymerase II-specific"/>
    <property type="evidence" value="ECO:0007669"/>
    <property type="project" value="TreeGrafter"/>
</dbReference>
<dbReference type="GO" id="GO:0000977">
    <property type="term" value="F:RNA polymerase II transcription regulatory region sequence-specific DNA binding"/>
    <property type="evidence" value="ECO:0007669"/>
    <property type="project" value="InterPro"/>
</dbReference>
<dbReference type="InterPro" id="IPR006628">
    <property type="entry name" value="PUR-bd_fam"/>
</dbReference>
<reference evidence="3 4" key="1">
    <citation type="submission" date="2024-01" db="EMBL/GenBank/DDBJ databases">
        <authorList>
            <person name="Waweru B."/>
        </authorList>
    </citation>
    <scope>NUCLEOTIDE SEQUENCE [LARGE SCALE GENOMIC DNA]</scope>
</reference>
<evidence type="ECO:0000256" key="2">
    <source>
        <dbReference type="ARBA" id="ARBA00023125"/>
    </source>
</evidence>
<comment type="similarity">
    <text evidence="1">Belongs to the PUR DNA-binding protein family.</text>
</comment>
<dbReference type="GO" id="GO:0032422">
    <property type="term" value="F:purine-rich negative regulatory element binding"/>
    <property type="evidence" value="ECO:0007669"/>
    <property type="project" value="InterPro"/>
</dbReference>
<evidence type="ECO:0000256" key="1">
    <source>
        <dbReference type="ARBA" id="ARBA00009251"/>
    </source>
</evidence>
<evidence type="ECO:0000313" key="3">
    <source>
        <dbReference type="EMBL" id="CAK7341351.1"/>
    </source>
</evidence>
<keyword evidence="2" id="KW-0238">DNA-binding</keyword>
<dbReference type="EMBL" id="CAWUPB010001160">
    <property type="protein sequence ID" value="CAK7341351.1"/>
    <property type="molecule type" value="Genomic_DNA"/>
</dbReference>
<comment type="caution">
    <text evidence="3">The sequence shown here is derived from an EMBL/GenBank/DDBJ whole genome shotgun (WGS) entry which is preliminary data.</text>
</comment>
<gene>
    <name evidence="3" type="ORF">DCAF_LOCUS16241</name>
</gene>
<proteinExistence type="inferred from homology"/>